<evidence type="ECO:0000259" key="4">
    <source>
        <dbReference type="Pfam" id="PF07992"/>
    </source>
</evidence>
<dbReference type="PANTHER" id="PTHR43872:SF1">
    <property type="entry name" value="MONOOXYGENASE, PUTATIVE (AFU_ORTHOLOGUE AFUA_8G02570)-RELATED"/>
    <property type="match status" value="1"/>
</dbReference>
<reference evidence="6" key="1">
    <citation type="journal article" date="2012" name="Stand. Genomic Sci.">
        <title>Genome sequence of strain HIMB624, a cultured representative from the OM43 clade of marine Betaproteobacteria.</title>
        <authorList>
            <person name="Huggett M.J."/>
            <person name="Hayakawa D.H."/>
            <person name="Rappe M.S."/>
        </authorList>
    </citation>
    <scope>NUCLEOTIDE SEQUENCE [LARGE SCALE GENOMIC DNA]</scope>
    <source>
        <strain evidence="6">KB13</strain>
    </source>
</reference>
<dbReference type="Pfam" id="PF07992">
    <property type="entry name" value="Pyr_redox_2"/>
    <property type="match status" value="1"/>
</dbReference>
<name>B6BTZ7_9PROT</name>
<comment type="cofactor">
    <cofactor evidence="1">
        <name>FAD</name>
        <dbReference type="ChEBI" id="CHEBI:57692"/>
    </cofactor>
</comment>
<gene>
    <name evidence="5" type="ORF">KB13_519</name>
</gene>
<dbReference type="InterPro" id="IPR051820">
    <property type="entry name" value="FAD-binding_MO"/>
</dbReference>
<dbReference type="Proteomes" id="UP000004188">
    <property type="component" value="Unassembled WGS sequence"/>
</dbReference>
<evidence type="ECO:0000256" key="1">
    <source>
        <dbReference type="ARBA" id="ARBA00001974"/>
    </source>
</evidence>
<sequence length="446" mass="51237">MANKANKVDIIIIGAGIAGISSSYYIQKNFPHLKYKIIEARNDLGGTWDQMTFPGVRSDTDMYTYGYSFNPWPGSIIGMGKEIKQYQVDTAEKFNIKENILFNTHVKSLSWKNKTWITKTSKETFHSQYVVCCTGSRDYREPNFPKFKDEDKFKGEIVHTQTWGKTRFKGKDVALIGSGCTAVTMTPAIVKEAKSVTLVQRSPAWIVNVDGSEKSNRLYKTFETLIDYAYSRVFKKHYKKKVLSQYSNYYSHDNIPSYDYWNQRPACSLDNDYFESIKSNKVTVEHSGISNWEKNGLKLLNGKSIKCDLAIMATGLNAQLLGGIDILVNDKKVNLNKTSWYRGMMFSGIPNLFAHTGYINFSWTARCEIVSERICKTIKYMQKNSYTNCVPKYKGEKSKPAIEANYVLRSIDKFPNRSYKFDNANYLNEYIQFKMSKINDGVLNFQ</sequence>
<feature type="domain" description="FAD/NAD(P)-binding" evidence="4">
    <location>
        <begin position="9"/>
        <end position="223"/>
    </location>
</feature>
<dbReference type="AlphaFoldDB" id="B6BTZ7"/>
<dbReference type="STRING" id="314607.KB13_519"/>
<dbReference type="GO" id="GO:0004497">
    <property type="term" value="F:monooxygenase activity"/>
    <property type="evidence" value="ECO:0007669"/>
    <property type="project" value="UniProtKB-KW"/>
</dbReference>
<protein>
    <submittedName>
        <fullName evidence="5">Monooxygenase, flavin-binding family</fullName>
    </submittedName>
</protein>
<dbReference type="PRINTS" id="PR00469">
    <property type="entry name" value="PNDRDTASEII"/>
</dbReference>
<dbReference type="HOGENOM" id="CLU_032067_2_0_4"/>
<keyword evidence="3 5" id="KW-0503">Monooxygenase</keyword>
<dbReference type="PANTHER" id="PTHR43872">
    <property type="entry name" value="MONOOXYGENASE, PUTATIVE (AFU_ORTHOLOGUE AFUA_8G02570)-RELATED"/>
    <property type="match status" value="1"/>
</dbReference>
<dbReference type="eggNOG" id="COG2072">
    <property type="taxonomic scope" value="Bacteria"/>
</dbReference>
<organism evidence="5 6">
    <name type="scientific">beta proteobacterium KB13</name>
    <dbReference type="NCBI Taxonomy" id="314607"/>
    <lineage>
        <taxon>Bacteria</taxon>
        <taxon>Pseudomonadati</taxon>
        <taxon>Pseudomonadota</taxon>
        <taxon>Betaproteobacteria</taxon>
        <taxon>Nitrosomonadales</taxon>
        <taxon>OM43 clade</taxon>
    </lineage>
</organism>
<evidence type="ECO:0000313" key="5">
    <source>
        <dbReference type="EMBL" id="EDZ64387.1"/>
    </source>
</evidence>
<evidence type="ECO:0000256" key="2">
    <source>
        <dbReference type="ARBA" id="ARBA00010139"/>
    </source>
</evidence>
<proteinExistence type="inferred from homology"/>
<dbReference type="SUPFAM" id="SSF51905">
    <property type="entry name" value="FAD/NAD(P)-binding domain"/>
    <property type="match status" value="1"/>
</dbReference>
<accession>B6BTZ7</accession>
<evidence type="ECO:0000256" key="3">
    <source>
        <dbReference type="ARBA" id="ARBA00023033"/>
    </source>
</evidence>
<evidence type="ECO:0000313" key="6">
    <source>
        <dbReference type="Proteomes" id="UP000004188"/>
    </source>
</evidence>
<dbReference type="Gene3D" id="3.50.50.60">
    <property type="entry name" value="FAD/NAD(P)-binding domain"/>
    <property type="match status" value="1"/>
</dbReference>
<dbReference type="InterPro" id="IPR036188">
    <property type="entry name" value="FAD/NAD-bd_sf"/>
</dbReference>
<keyword evidence="6" id="KW-1185">Reference proteome</keyword>
<keyword evidence="3 5" id="KW-0560">Oxidoreductase</keyword>
<dbReference type="InterPro" id="IPR023753">
    <property type="entry name" value="FAD/NAD-binding_dom"/>
</dbReference>
<dbReference type="EMBL" id="DS995299">
    <property type="protein sequence ID" value="EDZ64387.1"/>
    <property type="molecule type" value="Genomic_DNA"/>
</dbReference>
<comment type="similarity">
    <text evidence="2">Belongs to the FAD-binding monooxygenase family.</text>
</comment>